<keyword evidence="5" id="KW-0969">Cilium</keyword>
<feature type="region of interest" description="Disordered" evidence="8">
    <location>
        <begin position="424"/>
        <end position="444"/>
    </location>
</feature>
<feature type="coiled-coil region" evidence="7">
    <location>
        <begin position="105"/>
        <end position="207"/>
    </location>
</feature>
<reference evidence="10" key="1">
    <citation type="journal article" date="2016" name="Nat. Commun.">
        <title>The Gonium pectorale genome demonstrates co-option of cell cycle regulation during the evolution of multicellularity.</title>
        <authorList>
            <person name="Hanschen E.R."/>
            <person name="Marriage T.N."/>
            <person name="Ferris P.J."/>
            <person name="Hamaji T."/>
            <person name="Toyoda A."/>
            <person name="Fujiyama A."/>
            <person name="Neme R."/>
            <person name="Noguchi H."/>
            <person name="Minakuchi Y."/>
            <person name="Suzuki M."/>
            <person name="Kawai-Toyooka H."/>
            <person name="Smith D.R."/>
            <person name="Sparks H."/>
            <person name="Anderson J."/>
            <person name="Bakaric R."/>
            <person name="Luria V."/>
            <person name="Karger A."/>
            <person name="Kirschner M.W."/>
            <person name="Durand P.M."/>
            <person name="Michod R.E."/>
            <person name="Nozaki H."/>
            <person name="Olson B.J."/>
        </authorList>
    </citation>
    <scope>NUCLEOTIDE SEQUENCE [LARGE SCALE GENOMIC DNA]</scope>
    <source>
        <strain evidence="10">NIES-2863</strain>
    </source>
</reference>
<dbReference type="OrthoDB" id="539851at2759"/>
<dbReference type="GO" id="GO:0036064">
    <property type="term" value="C:ciliary basal body"/>
    <property type="evidence" value="ECO:0007669"/>
    <property type="project" value="TreeGrafter"/>
</dbReference>
<dbReference type="Proteomes" id="UP000075714">
    <property type="component" value="Unassembled WGS sequence"/>
</dbReference>
<evidence type="ECO:0000313" key="10">
    <source>
        <dbReference type="Proteomes" id="UP000075714"/>
    </source>
</evidence>
<dbReference type="InterPro" id="IPR038844">
    <property type="entry name" value="CFAP157"/>
</dbReference>
<protein>
    <recommendedName>
        <fullName evidence="3">Cilia- and flagella-associated protein 157</fullName>
    </recommendedName>
</protein>
<evidence type="ECO:0000256" key="4">
    <source>
        <dbReference type="ARBA" id="ARBA00023054"/>
    </source>
</evidence>
<feature type="compositionally biased region" description="Basic and acidic residues" evidence="8">
    <location>
        <begin position="1"/>
        <end position="20"/>
    </location>
</feature>
<dbReference type="STRING" id="33097.A0A150GGE5"/>
<dbReference type="PANTHER" id="PTHR31954">
    <property type="entry name" value="CILIA- AND FLAGELLA-ASSOCIATED PROTEIN 157"/>
    <property type="match status" value="1"/>
</dbReference>
<accession>A0A150GGE5</accession>
<keyword evidence="6" id="KW-0966">Cell projection</keyword>
<keyword evidence="4 7" id="KW-0175">Coiled coil</keyword>
<evidence type="ECO:0000256" key="2">
    <source>
        <dbReference type="ARBA" id="ARBA00010841"/>
    </source>
</evidence>
<feature type="coiled-coil region" evidence="7">
    <location>
        <begin position="234"/>
        <end position="268"/>
    </location>
</feature>
<comment type="similarity">
    <text evidence="2">Belongs to the CFAP157 family.</text>
</comment>
<keyword evidence="10" id="KW-1185">Reference proteome</keyword>
<dbReference type="GO" id="GO:0008017">
    <property type="term" value="F:microtubule binding"/>
    <property type="evidence" value="ECO:0007669"/>
    <property type="project" value="TreeGrafter"/>
</dbReference>
<comment type="caution">
    <text evidence="9">The sequence shown here is derived from an EMBL/GenBank/DDBJ whole genome shotgun (WGS) entry which is preliminary data.</text>
</comment>
<feature type="coiled-coil region" evidence="7">
    <location>
        <begin position="311"/>
        <end position="342"/>
    </location>
</feature>
<feature type="region of interest" description="Disordered" evidence="8">
    <location>
        <begin position="1"/>
        <end position="22"/>
    </location>
</feature>
<dbReference type="AlphaFoldDB" id="A0A150GGE5"/>
<proteinExistence type="inferred from homology"/>
<evidence type="ECO:0000256" key="5">
    <source>
        <dbReference type="ARBA" id="ARBA00023069"/>
    </source>
</evidence>
<evidence type="ECO:0000256" key="8">
    <source>
        <dbReference type="SAM" id="MobiDB-lite"/>
    </source>
</evidence>
<evidence type="ECO:0000256" key="1">
    <source>
        <dbReference type="ARBA" id="ARBA00004138"/>
    </source>
</evidence>
<feature type="coiled-coil region" evidence="7">
    <location>
        <begin position="41"/>
        <end position="79"/>
    </location>
</feature>
<organism evidence="9 10">
    <name type="scientific">Gonium pectorale</name>
    <name type="common">Green alga</name>
    <dbReference type="NCBI Taxonomy" id="33097"/>
    <lineage>
        <taxon>Eukaryota</taxon>
        <taxon>Viridiplantae</taxon>
        <taxon>Chlorophyta</taxon>
        <taxon>core chlorophytes</taxon>
        <taxon>Chlorophyceae</taxon>
        <taxon>CS clade</taxon>
        <taxon>Chlamydomonadales</taxon>
        <taxon>Volvocaceae</taxon>
        <taxon>Gonium</taxon>
    </lineage>
</organism>
<sequence>MPPKKKDDKKKDPGPDVKIEAEEERELVEKELVIGYLRSKLNRYQENGDRLAVDVVRLQDELETQKLNLRDINEFLTNELKARSLTTSALESKVSELNGLLEEVRRSHEAALARLRADKDRELERLEGAVREHERKARITQEFLERKDAMEAELQSLKETLARKSKEFEQRITDMDRQHIQDREKWKREMAHKIKETKLQMMKLTDNQLEMTTKRTIMENEQMSIELSYQSRQTEKLLNKNSKLTEENAELRRQLELSQQTEEELARRNNLYQKTIKTLLAKLQDQGYAAAESEAVVGHLDARLGDLAQHLHLAQLTAEEKAAEAEQLRERLEARAAESSSLSSSVEEAGRFLLDCLADVRDQVVTLELNAEQRERVLSWLLERLAGFAAARGVPGISLAPGGVGLVLGPVAGAGAGAAAAGGEQASAAPPASPPVGPGAAGNGRLSAILNGGGAAAGGETSSSGVTLPPIPSFNRRQYGGLHGHGPLSYSSPTPLSAGSMGAAVAGEWGAAGGGAAATAAGPVGAAGAVAAGLSGSSRLGLGRGGGGGSSHRDFEHSTASLGTAAHSQAALSGGASGVDAALGGGGGSAAVVGVLSSAPVFGPAAGVGLGLSASEVIPSASGGAYMAGVGLIGGGVGSLAGHGAPGHGDVEEALAKVLSEVRPWGKRSAEQPLTTTKHSGTFLRRGQGGAKAGGKGM</sequence>
<gene>
    <name evidence="9" type="ORF">GPECTOR_24g173</name>
</gene>
<evidence type="ECO:0000256" key="6">
    <source>
        <dbReference type="ARBA" id="ARBA00023273"/>
    </source>
</evidence>
<evidence type="ECO:0000256" key="7">
    <source>
        <dbReference type="SAM" id="Coils"/>
    </source>
</evidence>
<evidence type="ECO:0000313" key="9">
    <source>
        <dbReference type="EMBL" id="KXZ48884.1"/>
    </source>
</evidence>
<name>A0A150GGE5_GONPE</name>
<comment type="subcellular location">
    <subcellularLocation>
        <location evidence="1">Cell projection</location>
        <location evidence="1">Cilium</location>
    </subcellularLocation>
</comment>
<dbReference type="EMBL" id="LSYV01000025">
    <property type="protein sequence ID" value="KXZ48884.1"/>
    <property type="molecule type" value="Genomic_DNA"/>
</dbReference>
<dbReference type="PANTHER" id="PTHR31954:SF1">
    <property type="entry name" value="CILIA- AND FLAGELLA-ASSOCIATED PROTEIN 157"/>
    <property type="match status" value="1"/>
</dbReference>
<evidence type="ECO:0000256" key="3">
    <source>
        <dbReference type="ARBA" id="ARBA00014087"/>
    </source>
</evidence>
<feature type="region of interest" description="Disordered" evidence="8">
    <location>
        <begin position="666"/>
        <end position="698"/>
    </location>
</feature>
<feature type="region of interest" description="Disordered" evidence="8">
    <location>
        <begin position="542"/>
        <end position="562"/>
    </location>
</feature>
<feature type="compositionally biased region" description="Gly residues" evidence="8">
    <location>
        <begin position="687"/>
        <end position="698"/>
    </location>
</feature>